<evidence type="ECO:0000259" key="7">
    <source>
        <dbReference type="Pfam" id="PF14819"/>
    </source>
</evidence>
<evidence type="ECO:0000256" key="1">
    <source>
        <dbReference type="ARBA" id="ARBA00022490"/>
    </source>
</evidence>
<sequence>MARPEDSLLGREVAYPAHYDPGLLFPIPRAPARAALGLGDALPFDGLDRWHAYELSWLDGRGKPVVATATLSVPATSPSLVESKSLKLYLNSLNASRFDTPDAARGRIAADLSQAAGAPVSVAFGLPPLGDAETATCIDALDLDVDRYGPPAPELLSAAAGDEADEVLCSHLLKSNCPVTGQPDWASVHIAYRGPRIDQAGLLRYLVSYRDHAGFHEQCVEQIFVDLLARCAPRRLSVEARYTRRGGLDINPWRATAGEPPPPPRRELRQ</sequence>
<reference evidence="8 9" key="1">
    <citation type="submission" date="2023-04" db="EMBL/GenBank/DDBJ databases">
        <title>Luteimonas sp. M1R5S18.</title>
        <authorList>
            <person name="Sun J.-Q."/>
        </authorList>
    </citation>
    <scope>NUCLEOTIDE SEQUENCE [LARGE SCALE GENOMIC DNA]</scope>
    <source>
        <strain evidence="8 9">M1R5S18</strain>
    </source>
</reference>
<comment type="function">
    <text evidence="5">Catalyzes the NADPH-dependent reduction of 7-cyano-7-deazaguanine (preQ0) to 7-aminomethyl-7-deazaguanine (preQ1).</text>
</comment>
<comment type="caution">
    <text evidence="8">The sequence shown here is derived from an EMBL/GenBank/DDBJ whole genome shotgun (WGS) entry which is preliminary data.</text>
</comment>
<proteinExistence type="inferred from homology"/>
<feature type="binding site" evidence="5">
    <location>
        <begin position="216"/>
        <end position="217"/>
    </location>
    <ligand>
        <name>substrate</name>
    </ligand>
</feature>
<feature type="active site" description="Thioimide intermediate" evidence="5">
    <location>
        <position position="177"/>
    </location>
</feature>
<feature type="active site" description="Proton donor" evidence="5">
    <location>
        <position position="184"/>
    </location>
</feature>
<comment type="catalytic activity">
    <reaction evidence="5">
        <text>7-aminomethyl-7-carbaguanine + 2 NADP(+) = 7-cyano-7-carbaguanine + 2 NADPH + 3 H(+)</text>
        <dbReference type="Rhea" id="RHEA:13409"/>
        <dbReference type="ChEBI" id="CHEBI:15378"/>
        <dbReference type="ChEBI" id="CHEBI:45075"/>
        <dbReference type="ChEBI" id="CHEBI:57783"/>
        <dbReference type="ChEBI" id="CHEBI:58349"/>
        <dbReference type="ChEBI" id="CHEBI:58703"/>
        <dbReference type="EC" id="1.7.1.13"/>
    </reaction>
</comment>
<evidence type="ECO:0000256" key="3">
    <source>
        <dbReference type="ARBA" id="ARBA00022857"/>
    </source>
</evidence>
<dbReference type="Proteomes" id="UP001156831">
    <property type="component" value="Unassembled WGS sequence"/>
</dbReference>
<dbReference type="InterPro" id="IPR016428">
    <property type="entry name" value="QueF_type2"/>
</dbReference>
<dbReference type="InterPro" id="IPR029139">
    <property type="entry name" value="QueF_N"/>
</dbReference>
<keyword evidence="3 5" id="KW-0521">NADP</keyword>
<organism evidence="8 9">
    <name type="scientific">Luteimonas rhizosphaericola</name>
    <dbReference type="NCBI Taxonomy" id="3042024"/>
    <lineage>
        <taxon>Bacteria</taxon>
        <taxon>Pseudomonadati</taxon>
        <taxon>Pseudomonadota</taxon>
        <taxon>Gammaproteobacteria</taxon>
        <taxon>Lysobacterales</taxon>
        <taxon>Lysobacteraceae</taxon>
        <taxon>Luteimonas</taxon>
    </lineage>
</organism>
<name>A0ABT6JJB5_9GAMM</name>
<keyword evidence="2 5" id="KW-0671">Queuosine biosynthesis</keyword>
<comment type="pathway">
    <text evidence="5">tRNA modification; tRNA-queuosine biosynthesis.</text>
</comment>
<dbReference type="PIRSF" id="PIRSF004750">
    <property type="entry name" value="Nitrile_oxidored_YqcD_prd"/>
    <property type="match status" value="1"/>
</dbReference>
<keyword evidence="4 5" id="KW-0560">Oxidoreductase</keyword>
<accession>A0ABT6JJB5</accession>
<feature type="domain" description="NADPH-dependent 7-cyano-7-deazaguanine reductase N-terminal" evidence="7">
    <location>
        <begin position="15"/>
        <end position="123"/>
    </location>
</feature>
<feature type="binding site" evidence="5">
    <location>
        <begin position="245"/>
        <end position="246"/>
    </location>
    <ligand>
        <name>NADPH</name>
        <dbReference type="ChEBI" id="CHEBI:57783"/>
    </ligand>
</feature>
<keyword evidence="1 5" id="KW-0963">Cytoplasm</keyword>
<evidence type="ECO:0000313" key="9">
    <source>
        <dbReference type="Proteomes" id="UP001156831"/>
    </source>
</evidence>
<dbReference type="PANTHER" id="PTHR34354">
    <property type="entry name" value="NADPH-DEPENDENT 7-CYANO-7-DEAZAGUANINE REDUCTASE"/>
    <property type="match status" value="1"/>
</dbReference>
<dbReference type="Pfam" id="PF14489">
    <property type="entry name" value="QueF"/>
    <property type="match status" value="1"/>
</dbReference>
<evidence type="ECO:0000256" key="6">
    <source>
        <dbReference type="SAM" id="MobiDB-lite"/>
    </source>
</evidence>
<comment type="similarity">
    <text evidence="5">Belongs to the GTP cyclohydrolase I family. QueF type 2 subfamily.</text>
</comment>
<comment type="subcellular location">
    <subcellularLocation>
        <location evidence="5">Cytoplasm</location>
    </subcellularLocation>
</comment>
<evidence type="ECO:0000256" key="5">
    <source>
        <dbReference type="HAMAP-Rule" id="MF_00817"/>
    </source>
</evidence>
<dbReference type="Pfam" id="PF14819">
    <property type="entry name" value="QueF_N"/>
    <property type="match status" value="1"/>
</dbReference>
<evidence type="ECO:0000256" key="2">
    <source>
        <dbReference type="ARBA" id="ARBA00022785"/>
    </source>
</evidence>
<dbReference type="EMBL" id="JARXRN010000025">
    <property type="protein sequence ID" value="MDH5830771.1"/>
    <property type="molecule type" value="Genomic_DNA"/>
</dbReference>
<dbReference type="RefSeq" id="WP_280601610.1">
    <property type="nucleotide sequence ID" value="NZ_JARXRN010000025.1"/>
</dbReference>
<feature type="binding site" evidence="5">
    <location>
        <begin position="81"/>
        <end position="83"/>
    </location>
    <ligand>
        <name>substrate</name>
    </ligand>
</feature>
<comment type="subunit">
    <text evidence="5">Homodimer.</text>
</comment>
<dbReference type="InterPro" id="IPR029500">
    <property type="entry name" value="QueF"/>
</dbReference>
<feature type="binding site" evidence="5">
    <location>
        <begin position="83"/>
        <end position="84"/>
    </location>
    <ligand>
        <name>NADPH</name>
        <dbReference type="ChEBI" id="CHEBI:57783"/>
    </ligand>
</feature>
<dbReference type="SUPFAM" id="SSF55620">
    <property type="entry name" value="Tetrahydrobiopterin biosynthesis enzymes-like"/>
    <property type="match status" value="1"/>
</dbReference>
<dbReference type="InterPro" id="IPR043133">
    <property type="entry name" value="GTP-CH-I_C/QueF"/>
</dbReference>
<keyword evidence="9" id="KW-1185">Reference proteome</keyword>
<dbReference type="NCBIfam" id="TIGR03138">
    <property type="entry name" value="QueF"/>
    <property type="match status" value="1"/>
</dbReference>
<dbReference type="EC" id="1.7.1.13" evidence="5"/>
<gene>
    <name evidence="5 8" type="primary">queF</name>
    <name evidence="8" type="ORF">QFW80_09635</name>
</gene>
<evidence type="ECO:0000256" key="4">
    <source>
        <dbReference type="ARBA" id="ARBA00023002"/>
    </source>
</evidence>
<dbReference type="InterPro" id="IPR050084">
    <property type="entry name" value="NADPH_dep_7-cyano-7-deazaG_red"/>
</dbReference>
<dbReference type="GO" id="GO:0033739">
    <property type="term" value="F:preQ1 synthase activity"/>
    <property type="evidence" value="ECO:0007669"/>
    <property type="project" value="UniProtKB-EC"/>
</dbReference>
<dbReference type="PANTHER" id="PTHR34354:SF1">
    <property type="entry name" value="NADPH-DEPENDENT 7-CYANO-7-DEAZAGUANINE REDUCTASE"/>
    <property type="match status" value="1"/>
</dbReference>
<dbReference type="HAMAP" id="MF_00817">
    <property type="entry name" value="QueF_type2"/>
    <property type="match status" value="1"/>
</dbReference>
<protein>
    <recommendedName>
        <fullName evidence="5">NADPH-dependent 7-cyano-7-deazaguanine reductase</fullName>
        <ecNumber evidence="5">1.7.1.13</ecNumber>
    </recommendedName>
    <alternativeName>
        <fullName evidence="5">7-cyano-7-carbaguanine reductase</fullName>
    </alternativeName>
    <alternativeName>
        <fullName evidence="5">NADPH-dependent nitrile oxidoreductase</fullName>
    </alternativeName>
    <alternativeName>
        <fullName evidence="5">PreQ(0) reductase</fullName>
    </alternativeName>
</protein>
<feature type="region of interest" description="Disordered" evidence="6">
    <location>
        <begin position="250"/>
        <end position="270"/>
    </location>
</feature>
<evidence type="ECO:0000313" key="8">
    <source>
        <dbReference type="EMBL" id="MDH5830771.1"/>
    </source>
</evidence>
<dbReference type="Gene3D" id="3.30.1130.10">
    <property type="match status" value="2"/>
</dbReference>